<accession>A4C5F4</accession>
<sequence>MNNARQELEQIAPTIKGKKAILSH</sequence>
<gene>
    <name evidence="1" type="ORF">PTD2_04416</name>
</gene>
<dbReference type="EMBL" id="AAOH01000001">
    <property type="protein sequence ID" value="EAR30786.1"/>
    <property type="molecule type" value="Genomic_DNA"/>
</dbReference>
<proteinExistence type="predicted"/>
<name>A4C5F4_9GAMM</name>
<comment type="caution">
    <text evidence="1">The sequence shown here is derived from an EMBL/GenBank/DDBJ whole genome shotgun (WGS) entry which is preliminary data.</text>
</comment>
<organism evidence="1 2">
    <name type="scientific">Pseudoalteromonas tunicata D2</name>
    <dbReference type="NCBI Taxonomy" id="87626"/>
    <lineage>
        <taxon>Bacteria</taxon>
        <taxon>Pseudomonadati</taxon>
        <taxon>Pseudomonadota</taxon>
        <taxon>Gammaproteobacteria</taxon>
        <taxon>Alteromonadales</taxon>
        <taxon>Pseudoalteromonadaceae</taxon>
        <taxon>Pseudoalteromonas</taxon>
    </lineage>
</organism>
<evidence type="ECO:0000313" key="1">
    <source>
        <dbReference type="EMBL" id="EAR30786.1"/>
    </source>
</evidence>
<protein>
    <submittedName>
        <fullName evidence="1">Uncharacterized protein</fullName>
    </submittedName>
</protein>
<evidence type="ECO:0000313" key="2">
    <source>
        <dbReference type="Proteomes" id="UP000006201"/>
    </source>
</evidence>
<keyword evidence="2" id="KW-1185">Reference proteome</keyword>
<dbReference type="AlphaFoldDB" id="A4C5F4"/>
<reference evidence="1 2" key="1">
    <citation type="submission" date="2006-02" db="EMBL/GenBank/DDBJ databases">
        <authorList>
            <person name="Moran M.A."/>
            <person name="Kjelleberg S."/>
            <person name="Egan S."/>
            <person name="Saunders N."/>
            <person name="Thomas T."/>
            <person name="Ferriera S."/>
            <person name="Johnson J."/>
            <person name="Kravitz S."/>
            <person name="Halpern A."/>
            <person name="Remington K."/>
            <person name="Beeson K."/>
            <person name="Tran B."/>
            <person name="Rogers Y.-H."/>
            <person name="Friedman R."/>
            <person name="Venter J.C."/>
        </authorList>
    </citation>
    <scope>NUCLEOTIDE SEQUENCE [LARGE SCALE GENOMIC DNA]</scope>
    <source>
        <strain evidence="1 2">D2</strain>
    </source>
</reference>
<dbReference type="Proteomes" id="UP000006201">
    <property type="component" value="Unassembled WGS sequence"/>
</dbReference>
<dbReference type="HOGENOM" id="CLU_3421138_0_0_6"/>